<dbReference type="InterPro" id="IPR002938">
    <property type="entry name" value="FAD-bd"/>
</dbReference>
<dbReference type="InterPro" id="IPR036188">
    <property type="entry name" value="FAD/NAD-bd_sf"/>
</dbReference>
<sequence length="393" mass="41905">MKAVVVGAGIAGLVAARQLGSAGWDVELIEKSPGPRPDGYMMDFFGPGLEAAERIGLYPRLAAVAYQVEAVDYVDGKGRRTCSLDYNQFARLAGGKILSLLRPDMERAALAALDDVARGRVRISYGAQVSRVWSDHDGVRVTLKGLPDAPLAGDLLVGADGIHSTVRAQLFGPEDEYLRPLGMRAAAFTVPGPLLDERFRNRFVLTDSIDRMAGLYNLRTGEVAALLAYRDSTAAAVCRGSGDARERLQGEFAGLSAAVDRVLEACPEHVYDDVVAQIILPGWQKERTILLGDASGAVSLLAGQGASLAIAGAALLGDFLGPVASADGIRPALAGFEERWKPVVEEAQAAGRRAASSFLPRSKAQRLLRRWVIRASRVPGIDRAVARRIVGSH</sequence>
<dbReference type="InterPro" id="IPR051704">
    <property type="entry name" value="FAD_aromatic-hydroxylase"/>
</dbReference>
<dbReference type="PANTHER" id="PTHR46865">
    <property type="entry name" value="OXIDOREDUCTASE-RELATED"/>
    <property type="match status" value="1"/>
</dbReference>
<protein>
    <submittedName>
        <fullName evidence="2">FAD-dependent oxidoreductase</fullName>
    </submittedName>
</protein>
<dbReference type="PANTHER" id="PTHR46865:SF8">
    <property type="entry name" value="POSSIBLE OXIDOREDUCTASE"/>
    <property type="match status" value="1"/>
</dbReference>
<dbReference type="RefSeq" id="WP_188809013.1">
    <property type="nucleotide sequence ID" value="NZ_BAAAWV010000001.1"/>
</dbReference>
<dbReference type="Pfam" id="PF01494">
    <property type="entry name" value="FAD_binding_3"/>
    <property type="match status" value="1"/>
</dbReference>
<evidence type="ECO:0000259" key="1">
    <source>
        <dbReference type="Pfam" id="PF01494"/>
    </source>
</evidence>
<evidence type="ECO:0000313" key="3">
    <source>
        <dbReference type="Proteomes" id="UP000596938"/>
    </source>
</evidence>
<dbReference type="SUPFAM" id="SSF51905">
    <property type="entry name" value="FAD/NAD(P)-binding domain"/>
    <property type="match status" value="1"/>
</dbReference>
<name>A0ABQ1XAL2_9MICC</name>
<organism evidence="2 3">
    <name type="scientific">Pseudarthrobacter polychromogenes</name>
    <dbReference type="NCBI Taxonomy" id="1676"/>
    <lineage>
        <taxon>Bacteria</taxon>
        <taxon>Bacillati</taxon>
        <taxon>Actinomycetota</taxon>
        <taxon>Actinomycetes</taxon>
        <taxon>Micrococcales</taxon>
        <taxon>Micrococcaceae</taxon>
        <taxon>Pseudarthrobacter</taxon>
    </lineage>
</organism>
<keyword evidence="3" id="KW-1185">Reference proteome</keyword>
<comment type="caution">
    <text evidence="2">The sequence shown here is derived from an EMBL/GenBank/DDBJ whole genome shotgun (WGS) entry which is preliminary data.</text>
</comment>
<dbReference type="EMBL" id="BMKU01000001">
    <property type="protein sequence ID" value="GGG87023.1"/>
    <property type="molecule type" value="Genomic_DNA"/>
</dbReference>
<feature type="domain" description="FAD-binding" evidence="1">
    <location>
        <begin position="2"/>
        <end position="346"/>
    </location>
</feature>
<reference evidence="3" key="1">
    <citation type="journal article" date="2019" name="Int. J. Syst. Evol. Microbiol.">
        <title>The Global Catalogue of Microorganisms (GCM) 10K type strain sequencing project: providing services to taxonomists for standard genome sequencing and annotation.</title>
        <authorList>
            <consortium name="The Broad Institute Genomics Platform"/>
            <consortium name="The Broad Institute Genome Sequencing Center for Infectious Disease"/>
            <person name="Wu L."/>
            <person name="Ma J."/>
        </authorList>
    </citation>
    <scope>NUCLEOTIDE SEQUENCE [LARGE SCALE GENOMIC DNA]</scope>
    <source>
        <strain evidence="3">CGMCC 1.1927</strain>
    </source>
</reference>
<dbReference type="Proteomes" id="UP000596938">
    <property type="component" value="Unassembled WGS sequence"/>
</dbReference>
<proteinExistence type="predicted"/>
<dbReference type="Gene3D" id="3.50.50.60">
    <property type="entry name" value="FAD/NAD(P)-binding domain"/>
    <property type="match status" value="1"/>
</dbReference>
<evidence type="ECO:0000313" key="2">
    <source>
        <dbReference type="EMBL" id="GGG87023.1"/>
    </source>
</evidence>
<gene>
    <name evidence="2" type="ORF">GCM10011577_06340</name>
</gene>
<accession>A0ABQ1XAL2</accession>
<dbReference type="PRINTS" id="PR00420">
    <property type="entry name" value="RNGMNOXGNASE"/>
</dbReference>